<comment type="caution">
    <text evidence="3">The sequence shown here is derived from an EMBL/GenBank/DDBJ whole genome shotgun (WGS) entry which is preliminary data.</text>
</comment>
<accession>A0A8H4W855</accession>
<dbReference type="InterPro" id="IPR057402">
    <property type="entry name" value="AIM3_BBC1_C"/>
</dbReference>
<feature type="compositionally biased region" description="Basic and acidic residues" evidence="1">
    <location>
        <begin position="15"/>
        <end position="29"/>
    </location>
</feature>
<feature type="compositionally biased region" description="Basic and acidic residues" evidence="1">
    <location>
        <begin position="96"/>
        <end position="114"/>
    </location>
</feature>
<evidence type="ECO:0000313" key="3">
    <source>
        <dbReference type="EMBL" id="KAF4634424.1"/>
    </source>
</evidence>
<dbReference type="Proteomes" id="UP000566819">
    <property type="component" value="Unassembled WGS sequence"/>
</dbReference>
<proteinExistence type="predicted"/>
<feature type="domain" description="BBC1/AIM3 cysteine proteinase-fold" evidence="2">
    <location>
        <begin position="407"/>
        <end position="558"/>
    </location>
</feature>
<keyword evidence="4" id="KW-1185">Reference proteome</keyword>
<evidence type="ECO:0000313" key="4">
    <source>
        <dbReference type="Proteomes" id="UP000566819"/>
    </source>
</evidence>
<evidence type="ECO:0000259" key="2">
    <source>
        <dbReference type="Pfam" id="PF25459"/>
    </source>
</evidence>
<gene>
    <name evidence="3" type="ORF">G7Y89_g3687</name>
</gene>
<feature type="compositionally biased region" description="Low complexity" evidence="1">
    <location>
        <begin position="171"/>
        <end position="182"/>
    </location>
</feature>
<dbReference type="AlphaFoldDB" id="A0A8H4W855"/>
<feature type="region of interest" description="Disordered" evidence="1">
    <location>
        <begin position="1"/>
        <end position="266"/>
    </location>
</feature>
<name>A0A8H4W855_9HELO</name>
<dbReference type="EMBL" id="JAAMPI010000186">
    <property type="protein sequence ID" value="KAF4634424.1"/>
    <property type="molecule type" value="Genomic_DNA"/>
</dbReference>
<evidence type="ECO:0000256" key="1">
    <source>
        <dbReference type="SAM" id="MobiDB-lite"/>
    </source>
</evidence>
<feature type="region of interest" description="Disordered" evidence="1">
    <location>
        <begin position="300"/>
        <end position="371"/>
    </location>
</feature>
<protein>
    <recommendedName>
        <fullName evidence="2">BBC1/AIM3 cysteine proteinase-fold domain-containing protein</fullName>
    </recommendedName>
</protein>
<feature type="compositionally biased region" description="Low complexity" evidence="1">
    <location>
        <begin position="223"/>
        <end position="235"/>
    </location>
</feature>
<feature type="compositionally biased region" description="Pro residues" evidence="1">
    <location>
        <begin position="152"/>
        <end position="167"/>
    </location>
</feature>
<dbReference type="Gene3D" id="3.90.1720.60">
    <property type="match status" value="1"/>
</dbReference>
<reference evidence="3 4" key="1">
    <citation type="submission" date="2020-03" db="EMBL/GenBank/DDBJ databases">
        <title>Draft Genome Sequence of Cudoniella acicularis.</title>
        <authorList>
            <person name="Buettner E."/>
            <person name="Kellner H."/>
        </authorList>
    </citation>
    <scope>NUCLEOTIDE SEQUENCE [LARGE SCALE GENOMIC DNA]</scope>
    <source>
        <strain evidence="3 4">DSM 108380</strain>
    </source>
</reference>
<organism evidence="3 4">
    <name type="scientific">Cudoniella acicularis</name>
    <dbReference type="NCBI Taxonomy" id="354080"/>
    <lineage>
        <taxon>Eukaryota</taxon>
        <taxon>Fungi</taxon>
        <taxon>Dikarya</taxon>
        <taxon>Ascomycota</taxon>
        <taxon>Pezizomycotina</taxon>
        <taxon>Leotiomycetes</taxon>
        <taxon>Helotiales</taxon>
        <taxon>Tricladiaceae</taxon>
        <taxon>Cudoniella</taxon>
    </lineage>
</organism>
<sequence length="563" mass="59788">MSGLKEIAKGGWHPKGKDGKSKESWRGDFKGVNQVAGWMGKGKDPNAEAHEHVSRPLSTLKDPAAFGPPPKNVNFYGDAPLPNQVTPDTSGVGRPLSREKIAAEDRAEEVEATKPKPPPVPYRADTTDLSTTHLPPPPGRRDGADGRTPLVAPKPKPKPPGLPPRLPPRQSSNTASSSPSTADPHKGILNQGYLDRLGAAGVSVPGFGIGDTKRKPPLPPPSQTSSPSSPTTPSQVHDSQLNELQSRFSHLSAKSPKPQGATEGTTFAQKQAALKTAASFREDPSSVSLSDAKLAANKVGAYGGIGNPQSPKPSSPPSVQCEAPQSPLSGLGKKKPAPPPPMRRVAQDAPPPIPLSSKPKPQSTSSYHAETHEVKDLDLDLKSLWFASPPPAFPLNTVTRQGKVSHTTTFCESKIGEKVGNGECWTLANEGLKAVTANCSSRVLEPCTTSQSLIRGHLIYSFLPVRPPYPDPKGGMHKADVVRGDIIQLLSAHFKARDGMSKKWAGAPDHTAVITGVDPNGVLRVVEQNAGVGSYDMLELVKCEIRIFRAVGESWLGPLKAEW</sequence>
<feature type="compositionally biased region" description="Basic and acidic residues" evidence="1">
    <location>
        <begin position="41"/>
        <end position="54"/>
    </location>
</feature>
<dbReference type="OrthoDB" id="3357271at2759"/>
<feature type="compositionally biased region" description="Polar residues" evidence="1">
    <location>
        <begin position="236"/>
        <end position="249"/>
    </location>
</feature>
<dbReference type="Pfam" id="PF25459">
    <property type="entry name" value="AIM3_BBC1_C"/>
    <property type="match status" value="1"/>
</dbReference>